<dbReference type="CDD" id="cd24158">
    <property type="entry name" value="NUDIX_ADPRase_Rv1700"/>
    <property type="match status" value="1"/>
</dbReference>
<comment type="caution">
    <text evidence="3">The sequence shown here is derived from an EMBL/GenBank/DDBJ whole genome shotgun (WGS) entry which is preliminary data.</text>
</comment>
<keyword evidence="4" id="KW-1185">Reference proteome</keyword>
<accession>A0A934SLB0</accession>
<gene>
    <name evidence="3" type="ORF">IV501_08405</name>
</gene>
<dbReference type="GO" id="GO:0006753">
    <property type="term" value="P:nucleoside phosphate metabolic process"/>
    <property type="evidence" value="ECO:0007669"/>
    <property type="project" value="TreeGrafter"/>
</dbReference>
<dbReference type="GO" id="GO:0019693">
    <property type="term" value="P:ribose phosphate metabolic process"/>
    <property type="evidence" value="ECO:0007669"/>
    <property type="project" value="TreeGrafter"/>
</dbReference>
<evidence type="ECO:0000313" key="4">
    <source>
        <dbReference type="Proteomes" id="UP000636458"/>
    </source>
</evidence>
<dbReference type="PROSITE" id="PS51462">
    <property type="entry name" value="NUDIX"/>
    <property type="match status" value="1"/>
</dbReference>
<organism evidence="3 4">
    <name type="scientific">Lacisediminihabitans changchengi</name>
    <dbReference type="NCBI Taxonomy" id="2787634"/>
    <lineage>
        <taxon>Bacteria</taxon>
        <taxon>Bacillati</taxon>
        <taxon>Actinomycetota</taxon>
        <taxon>Actinomycetes</taxon>
        <taxon>Micrococcales</taxon>
        <taxon>Microbacteriaceae</taxon>
        <taxon>Lacisediminihabitans</taxon>
    </lineage>
</organism>
<evidence type="ECO:0000259" key="2">
    <source>
        <dbReference type="PROSITE" id="PS51462"/>
    </source>
</evidence>
<dbReference type="Gene3D" id="3.90.79.10">
    <property type="entry name" value="Nucleoside Triphosphate Pyrophosphohydrolase"/>
    <property type="match status" value="1"/>
</dbReference>
<dbReference type="AlphaFoldDB" id="A0A934SLB0"/>
<dbReference type="Proteomes" id="UP000636458">
    <property type="component" value="Unassembled WGS sequence"/>
</dbReference>
<protein>
    <submittedName>
        <fullName evidence="3">NUDIX hydrolase</fullName>
    </submittedName>
</protein>
<evidence type="ECO:0000313" key="3">
    <source>
        <dbReference type="EMBL" id="MBK4347653.1"/>
    </source>
</evidence>
<name>A0A934SLB0_9MICO</name>
<keyword evidence="1 3" id="KW-0378">Hydrolase</keyword>
<dbReference type="SUPFAM" id="SSF55811">
    <property type="entry name" value="Nudix"/>
    <property type="match status" value="1"/>
</dbReference>
<dbReference type="PANTHER" id="PTHR11839">
    <property type="entry name" value="UDP/ADP-SUGAR PYROPHOSPHATASE"/>
    <property type="match status" value="1"/>
</dbReference>
<dbReference type="InterPro" id="IPR015797">
    <property type="entry name" value="NUDIX_hydrolase-like_dom_sf"/>
</dbReference>
<evidence type="ECO:0000256" key="1">
    <source>
        <dbReference type="ARBA" id="ARBA00022801"/>
    </source>
</evidence>
<feature type="domain" description="Nudix hydrolase" evidence="2">
    <location>
        <begin position="39"/>
        <end position="171"/>
    </location>
</feature>
<sequence length="202" mass="22534">MRHPVEIIRSETVFRGHVWDVRQDTFLYGGDQVVREFVAHTGAVAVLALDEKERVLLIRQYRHPIGERDWEIPAGLLDIEGEDPLGAAKRELAEEVDLQAEDWHILSDIRTSPGGNSEIVRIYLARGVSATAEVFARTEEEVDIEKRWVPLDEAVDAFLARDIQNSILGNAVLAAYVSRAKGWATLGPAVAPLPPRALPLRD</sequence>
<dbReference type="EMBL" id="JAEPES010000003">
    <property type="protein sequence ID" value="MBK4347653.1"/>
    <property type="molecule type" value="Genomic_DNA"/>
</dbReference>
<proteinExistence type="predicted"/>
<dbReference type="InterPro" id="IPR000086">
    <property type="entry name" value="NUDIX_hydrolase_dom"/>
</dbReference>
<dbReference type="Pfam" id="PF00293">
    <property type="entry name" value="NUDIX"/>
    <property type="match status" value="1"/>
</dbReference>
<reference evidence="3" key="1">
    <citation type="submission" date="2021-01" db="EMBL/GenBank/DDBJ databases">
        <title>Lacisediminihabitans sp. nov. strain G11-30, isolated from Antarctic Soil.</title>
        <authorList>
            <person name="Li J."/>
        </authorList>
    </citation>
    <scope>NUCLEOTIDE SEQUENCE</scope>
    <source>
        <strain evidence="3">G11-30</strain>
    </source>
</reference>
<dbReference type="GO" id="GO:0016787">
    <property type="term" value="F:hydrolase activity"/>
    <property type="evidence" value="ECO:0007669"/>
    <property type="project" value="UniProtKB-KW"/>
</dbReference>
<dbReference type="PANTHER" id="PTHR11839:SF31">
    <property type="entry name" value="ADP-RIBOSE PYROPHOSPHATASE"/>
    <property type="match status" value="1"/>
</dbReference>
<dbReference type="GO" id="GO:0005829">
    <property type="term" value="C:cytosol"/>
    <property type="evidence" value="ECO:0007669"/>
    <property type="project" value="TreeGrafter"/>
</dbReference>